<dbReference type="OrthoDB" id="524326at2759"/>
<reference evidence="1 2" key="1">
    <citation type="journal article" date="2010" name="Nature">
        <title>Comparative genomics reveals mobile pathogenicity chromosomes in Fusarium.</title>
        <authorList>
            <person name="Ma L.J."/>
            <person name="van der Does H.C."/>
            <person name="Borkovich K.A."/>
            <person name="Coleman J.J."/>
            <person name="Daboussi M.J."/>
            <person name="Di Pietro A."/>
            <person name="Dufresne M."/>
            <person name="Freitag M."/>
            <person name="Grabherr M."/>
            <person name="Henrissat B."/>
            <person name="Houterman P.M."/>
            <person name="Kang S."/>
            <person name="Shim W.B."/>
            <person name="Woloshuk C."/>
            <person name="Xie X."/>
            <person name="Xu J.R."/>
            <person name="Antoniw J."/>
            <person name="Baker S.E."/>
            <person name="Bluhm B.H."/>
            <person name="Breakspear A."/>
            <person name="Brown D.W."/>
            <person name="Butchko R.A."/>
            <person name="Chapman S."/>
            <person name="Coulson R."/>
            <person name="Coutinho P.M."/>
            <person name="Danchin E.G."/>
            <person name="Diener A."/>
            <person name="Gale L.R."/>
            <person name="Gardiner D.M."/>
            <person name="Goff S."/>
            <person name="Hammond-Kosack K.E."/>
            <person name="Hilburn K."/>
            <person name="Hua-Van A."/>
            <person name="Jonkers W."/>
            <person name="Kazan K."/>
            <person name="Kodira C.D."/>
            <person name="Koehrsen M."/>
            <person name="Kumar L."/>
            <person name="Lee Y.H."/>
            <person name="Li L."/>
            <person name="Manners J.M."/>
            <person name="Miranda-Saavedra D."/>
            <person name="Mukherjee M."/>
            <person name="Park G."/>
            <person name="Park J."/>
            <person name="Park S.Y."/>
            <person name="Proctor R.H."/>
            <person name="Regev A."/>
            <person name="Ruiz-Roldan M.C."/>
            <person name="Sain D."/>
            <person name="Sakthikumar S."/>
            <person name="Sykes S."/>
            <person name="Schwartz D.C."/>
            <person name="Turgeon B.G."/>
            <person name="Wapinski I."/>
            <person name="Yoder O."/>
            <person name="Young S."/>
            <person name="Zeng Q."/>
            <person name="Zhou S."/>
            <person name="Galagan J."/>
            <person name="Cuomo C.A."/>
            <person name="Kistler H.C."/>
            <person name="Rep M."/>
        </authorList>
    </citation>
    <scope>NUCLEOTIDE SEQUENCE [LARGE SCALE GENOMIC DNA]</scope>
    <source>
        <strain evidence="2">M3125 / FGSC 7600</strain>
    </source>
</reference>
<evidence type="ECO:0000313" key="1">
    <source>
        <dbReference type="EMBL" id="KYG13727.1"/>
    </source>
</evidence>
<name>A0A139YC31_GIBM7</name>
<sequence>MSLPEHQIMAIPSPGEFLKGVWTGTIRFRTSKHPNINQCVLTSPDQFLADSKKMLTRAEGARGFARRLFGKS</sequence>
<dbReference type="EMBL" id="DS486009">
    <property type="protein sequence ID" value="KYG13727.1"/>
    <property type="molecule type" value="Genomic_DNA"/>
</dbReference>
<organism evidence="1 2">
    <name type="scientific">Gibberella moniliformis (strain M3125 / FGSC 7600)</name>
    <name type="common">Maize ear and stalk rot fungus</name>
    <name type="synonym">Fusarium verticillioides</name>
    <dbReference type="NCBI Taxonomy" id="334819"/>
    <lineage>
        <taxon>Eukaryota</taxon>
        <taxon>Fungi</taxon>
        <taxon>Dikarya</taxon>
        <taxon>Ascomycota</taxon>
        <taxon>Pezizomycotina</taxon>
        <taxon>Sordariomycetes</taxon>
        <taxon>Hypocreomycetidae</taxon>
        <taxon>Hypocreales</taxon>
        <taxon>Nectriaceae</taxon>
        <taxon>Fusarium</taxon>
        <taxon>Fusarium fujikuroi species complex</taxon>
    </lineage>
</organism>
<dbReference type="VEuPathDB" id="FungiDB:FVEG_17685"/>
<accession>A0A139YC31</accession>
<keyword evidence="2" id="KW-1185">Reference proteome</keyword>
<evidence type="ECO:0000313" key="2">
    <source>
        <dbReference type="Proteomes" id="UP000009096"/>
    </source>
</evidence>
<proteinExistence type="predicted"/>
<dbReference type="GeneID" id="30074561"/>
<dbReference type="STRING" id="334819.A0A139YC31"/>
<dbReference type="RefSeq" id="XP_018762411.1">
    <property type="nucleotide sequence ID" value="XM_018906914.1"/>
</dbReference>
<dbReference type="KEGG" id="fvr:FVEG_17685"/>
<dbReference type="AlphaFoldDB" id="A0A139YC31"/>
<dbReference type="Proteomes" id="UP000009096">
    <property type="component" value="Chromosome 8"/>
</dbReference>
<protein>
    <submittedName>
        <fullName evidence="1">Uncharacterized protein</fullName>
    </submittedName>
</protein>
<gene>
    <name evidence="1" type="ORF">FVEG_17685</name>
</gene>